<dbReference type="Gene3D" id="1.25.10.70">
    <property type="match status" value="1"/>
</dbReference>
<evidence type="ECO:0000256" key="4">
    <source>
        <dbReference type="ARBA" id="ARBA00022927"/>
    </source>
</evidence>
<dbReference type="EMBL" id="MU253831">
    <property type="protein sequence ID" value="KAG9245769.1"/>
    <property type="molecule type" value="Genomic_DNA"/>
</dbReference>
<evidence type="ECO:0000256" key="8">
    <source>
        <dbReference type="ARBA" id="ARBA00038387"/>
    </source>
</evidence>
<dbReference type="Pfam" id="PF21094">
    <property type="entry name" value="Nup188_SH3-like"/>
    <property type="match status" value="1"/>
</dbReference>
<evidence type="ECO:0000256" key="1">
    <source>
        <dbReference type="ARBA" id="ARBA00004567"/>
    </source>
</evidence>
<name>A0A9P7Z5H9_9HELO</name>
<comment type="caution">
    <text evidence="13">The sequence shown here is derived from an EMBL/GenBank/DDBJ whole genome shotgun (WGS) entry which is preliminary data.</text>
</comment>
<dbReference type="Pfam" id="PF21093">
    <property type="entry name" value="Nup188_N-subdom_III"/>
    <property type="match status" value="1"/>
</dbReference>
<dbReference type="InterPro" id="IPR044840">
    <property type="entry name" value="Nup188"/>
</dbReference>
<keyword evidence="7" id="KW-0539">Nucleus</keyword>
<dbReference type="GO" id="GO:0006606">
    <property type="term" value="P:protein import into nucleus"/>
    <property type="evidence" value="ECO:0007669"/>
    <property type="project" value="TreeGrafter"/>
</dbReference>
<feature type="domain" description="Nucleoporin Nup188 N-terminal" evidence="10">
    <location>
        <begin position="159"/>
        <end position="400"/>
    </location>
</feature>
<evidence type="ECO:0000256" key="6">
    <source>
        <dbReference type="ARBA" id="ARBA00023132"/>
    </source>
</evidence>
<evidence type="ECO:0000256" key="3">
    <source>
        <dbReference type="ARBA" id="ARBA00022816"/>
    </source>
</evidence>
<evidence type="ECO:0000256" key="2">
    <source>
        <dbReference type="ARBA" id="ARBA00022448"/>
    </source>
</evidence>
<organism evidence="13 14">
    <name type="scientific">Calycina marina</name>
    <dbReference type="NCBI Taxonomy" id="1763456"/>
    <lineage>
        <taxon>Eukaryota</taxon>
        <taxon>Fungi</taxon>
        <taxon>Dikarya</taxon>
        <taxon>Ascomycota</taxon>
        <taxon>Pezizomycotina</taxon>
        <taxon>Leotiomycetes</taxon>
        <taxon>Helotiales</taxon>
        <taxon>Pezizellaceae</taxon>
        <taxon>Calycina</taxon>
    </lineage>
</organism>
<keyword evidence="6" id="KW-0906">Nuclear pore complex</keyword>
<dbReference type="GO" id="GO:0006405">
    <property type="term" value="P:RNA export from nucleus"/>
    <property type="evidence" value="ECO:0007669"/>
    <property type="project" value="TreeGrafter"/>
</dbReference>
<dbReference type="PANTHER" id="PTHR31431">
    <property type="entry name" value="NUCLEOPORIN NUP188 HOMOLOG"/>
    <property type="match status" value="1"/>
</dbReference>
<evidence type="ECO:0000256" key="9">
    <source>
        <dbReference type="ARBA" id="ARBA00040174"/>
    </source>
</evidence>
<keyword evidence="3" id="KW-0509">mRNA transport</keyword>
<keyword evidence="5" id="KW-0811">Translocation</keyword>
<evidence type="ECO:0000259" key="12">
    <source>
        <dbReference type="Pfam" id="PF21093"/>
    </source>
</evidence>
<dbReference type="InterPro" id="IPR048883">
    <property type="entry name" value="Nup188_N-subdom_III"/>
</dbReference>
<dbReference type="Pfam" id="PF10487">
    <property type="entry name" value="Nup188_N"/>
    <property type="match status" value="1"/>
</dbReference>
<accession>A0A9P7Z5H9</accession>
<keyword evidence="2" id="KW-0813">Transport</keyword>
<evidence type="ECO:0000256" key="7">
    <source>
        <dbReference type="ARBA" id="ARBA00023242"/>
    </source>
</evidence>
<reference evidence="13" key="1">
    <citation type="journal article" date="2021" name="IMA Fungus">
        <title>Genomic characterization of three marine fungi, including Emericellopsis atlantica sp. nov. with signatures of a generalist lifestyle and marine biomass degradation.</title>
        <authorList>
            <person name="Hagestad O.C."/>
            <person name="Hou L."/>
            <person name="Andersen J.H."/>
            <person name="Hansen E.H."/>
            <person name="Altermark B."/>
            <person name="Li C."/>
            <person name="Kuhnert E."/>
            <person name="Cox R.J."/>
            <person name="Crous P.W."/>
            <person name="Spatafora J.W."/>
            <person name="Lail K."/>
            <person name="Amirebrahimi M."/>
            <person name="Lipzen A."/>
            <person name="Pangilinan J."/>
            <person name="Andreopoulos W."/>
            <person name="Hayes R.D."/>
            <person name="Ng V."/>
            <person name="Grigoriev I.V."/>
            <person name="Jackson S.A."/>
            <person name="Sutton T.D.S."/>
            <person name="Dobson A.D.W."/>
            <person name="Rama T."/>
        </authorList>
    </citation>
    <scope>NUCLEOTIDE SEQUENCE</scope>
    <source>
        <strain evidence="13">TRa3180A</strain>
    </source>
</reference>
<comment type="similarity">
    <text evidence="8">Belongs to the Nup188 family.</text>
</comment>
<keyword evidence="14" id="KW-1185">Reference proteome</keyword>
<sequence>MAPMSDSSYFPSLDKCLQGDQLLISWKTAFYAILDGEECDGTQSFFEDQDVKERLSLPYDAFPQPSQQTKSAFETKTSAINITPTPDSLFDIKEIKEDAVWLSAEAQLDEITSLRVVVQEFQSRAYAGLLGRFSHQELIGIQEAGDQGLASASGAFLLQSADSDDLQKEFTTKEDRRLRILRIYFIERRFLLRCTSILLQICNYQLPVTAVIWQGKEKDTRRAALEDLGKFLLTGSGDSARWLTPSIEEIRSSVGEVVSRNGMFEIEWASGRIAEACHWMEIIFQVLDVNDHVASSRTVLAWLQIVKSFSCFQIPLDDPYMQHLMYTMQSMAAVITVHILGVNVCLDHLQSPDIGLTESDTSSYIANVATIESISESMRDLAEGGVLPAGPAILAWSSILAMMRLRVLALNDAHVDGEPGSLPVAGDHPDIYEGTLRKVMSLVASNEYTFIEYLARTAVDNFKSLDTLSEISSRLGGTTKAHVSNIIGARMRKVILELLQNSHVVGVQYGAESLSVNVATLRAGQNYWDYADSPPLIPDYDTLATFLRSEDMVSNVLEARARFPLEPLPFLEICQALAACKSLRSEEGRTIIEYLEKIPTFTYTLPEGYSDYETINEEENNNSIRLTHSVDLFRPRRQLRRGYQEQSATLMAMDPDFCISAGTCGRIVSDGQGPRVVYLFHEYSGFKYLGKQLETFVPTSDLMDTTIGDKAGRDTVSAILSLLAHLLCSLVRSSTGPGNPAEALRILEITSSGLSRNRDIISVVFEILEEELQTRSAAVGSEASLELLICCIQVMHALTLITPGRVWSLLARSNILDFGRSSGKLPSIVGSIEMVAGRYELLLSCSHLYEVLVQDLATNAVSRRCRRKSSTRFAKQEGLGSEVPEHVFSKVLLSFTRYFIDVLESSSSWKFHDINESRQLRKTVTSTFNSILQYTYGIEAYVPEAQETTAETTSKLSSPKYFVSKMTIKNPGVEVAKPRLAAAFEAAATHLTESFLSTSTGTLRVQPMLRALFDGFATPDTTLFVNESHLCTGQTISTLLFTKTLLQIGALLYKPASQLQIRMFKASPLLARLYASRELYRLPVVNLFKALVFGASVNTTDPPSLLGHLGPRTAKNFLHVIAELDKPTCRRENFSSIEQFMSKVLSCRQQWFAKYLLTGKSAKSALESTSGGKKLTALDRPPLTTAFHALKKIQSMPSRDAIELLEFIAAAQNFWPWATYEASDHATFIRTISEFVGTLAPLQQSTSLNDSIKSAFQTKLVALIGEILSMHLFHSRQMGKASAAEDLIPNLDYFVRFAVKTPKIMEYNASLHGNLKRNFEARYSGCKLLEFRRTTIEKQDFGREYFYDLSLADKMLSFDQSWDAKHGFKQEVEKANVNLSCVNAQIALLHAWEYLAIELSTDLLGNVDLQSKLARVAGDCLVANTQSQGSEEIFQKLNKIRADLALVLIQRLVEAGSKVPEMDNLLTKIWDTVRQSETTFYLALASGDPSYHRTLLKIMFSCLRILPAANNQQDANLRASTRITQASPIVGIVIHVLDKVVAAGIRDIVTFIHEQSGDASPEDLALITGVLQSCLRVPGIELCYSQIVAIFEQNNSARFAITLFSWSDTLAIDGDPIYGELSILFLLELSTVPAMAEQLAIGGILGNISTANITTYLRGGKACPFAEGAGFQRCYSLWQRGILPLVLNLLDSVGAAIASEASHFLVQFPALLKQTIEALDPPASSRLIAKTQTKYITLATCSEAHTLSLIMFILNGFKDSVEGAEMADIKWDSAAMLDNAEFWLGSTATLKGKILPMGDRDVALFKQEIKDTESNRLLERIIGELAGIKTVLTGNI</sequence>
<protein>
    <recommendedName>
        <fullName evidence="9">Nucleoporin NUP188</fullName>
    </recommendedName>
</protein>
<dbReference type="InterPro" id="IPR018864">
    <property type="entry name" value="Nucleoporin_Nup188_N"/>
</dbReference>
<dbReference type="InterPro" id="IPR041634">
    <property type="entry name" value="Nup188_C"/>
</dbReference>
<dbReference type="PANTHER" id="PTHR31431:SF1">
    <property type="entry name" value="NUCLEOPORIN NUP188"/>
    <property type="match status" value="1"/>
</dbReference>
<dbReference type="OrthoDB" id="102511at2759"/>
<feature type="domain" description="Nucleoporin Nup188 N-terminal subdomain III" evidence="12">
    <location>
        <begin position="677"/>
        <end position="1160"/>
    </location>
</feature>
<comment type="subcellular location">
    <subcellularLocation>
        <location evidence="1">Nucleus</location>
        <location evidence="1">Nuclear pore complex</location>
    </subcellularLocation>
</comment>
<dbReference type="Proteomes" id="UP000887226">
    <property type="component" value="Unassembled WGS sequence"/>
</dbReference>
<feature type="domain" description="Nuclear pore protein Nup188 C-terminal" evidence="11">
    <location>
        <begin position="1465"/>
        <end position="1832"/>
    </location>
</feature>
<proteinExistence type="inferred from homology"/>
<dbReference type="GO" id="GO:0017056">
    <property type="term" value="F:structural constituent of nuclear pore"/>
    <property type="evidence" value="ECO:0007669"/>
    <property type="project" value="InterPro"/>
</dbReference>
<evidence type="ECO:0000313" key="14">
    <source>
        <dbReference type="Proteomes" id="UP000887226"/>
    </source>
</evidence>
<dbReference type="GO" id="GO:0051028">
    <property type="term" value="P:mRNA transport"/>
    <property type="evidence" value="ECO:0007669"/>
    <property type="project" value="UniProtKB-KW"/>
</dbReference>
<keyword evidence="4" id="KW-0653">Protein transport</keyword>
<evidence type="ECO:0000259" key="10">
    <source>
        <dbReference type="Pfam" id="PF10487"/>
    </source>
</evidence>
<evidence type="ECO:0000256" key="5">
    <source>
        <dbReference type="ARBA" id="ARBA00023010"/>
    </source>
</evidence>
<gene>
    <name evidence="13" type="ORF">BJ878DRAFT_334256</name>
</gene>
<evidence type="ECO:0000313" key="13">
    <source>
        <dbReference type="EMBL" id="KAG9245769.1"/>
    </source>
</evidence>
<dbReference type="Pfam" id="PF18378">
    <property type="entry name" value="Nup188_C"/>
    <property type="match status" value="1"/>
</dbReference>
<dbReference type="GO" id="GO:0044611">
    <property type="term" value="C:nuclear pore inner ring"/>
    <property type="evidence" value="ECO:0007669"/>
    <property type="project" value="TreeGrafter"/>
</dbReference>
<evidence type="ECO:0000259" key="11">
    <source>
        <dbReference type="Pfam" id="PF18378"/>
    </source>
</evidence>